<keyword evidence="4 6" id="KW-1133">Transmembrane helix</keyword>
<dbReference type="InterPro" id="IPR020846">
    <property type="entry name" value="MFS_dom"/>
</dbReference>
<evidence type="ECO:0000256" key="4">
    <source>
        <dbReference type="ARBA" id="ARBA00022989"/>
    </source>
</evidence>
<proteinExistence type="predicted"/>
<dbReference type="PANTHER" id="PTHR23501">
    <property type="entry name" value="MAJOR FACILITATOR SUPERFAMILY"/>
    <property type="match status" value="1"/>
</dbReference>
<keyword evidence="2" id="KW-0813">Transport</keyword>
<feature type="transmembrane region" description="Helical" evidence="6">
    <location>
        <begin position="339"/>
        <end position="361"/>
    </location>
</feature>
<gene>
    <name evidence="8" type="ORF">BCF44_12473</name>
</gene>
<feature type="transmembrane region" description="Helical" evidence="6">
    <location>
        <begin position="312"/>
        <end position="333"/>
    </location>
</feature>
<evidence type="ECO:0000256" key="2">
    <source>
        <dbReference type="ARBA" id="ARBA00022448"/>
    </source>
</evidence>
<organism evidence="8 9">
    <name type="scientific">Kutzneria buriramensis</name>
    <dbReference type="NCBI Taxonomy" id="1045776"/>
    <lineage>
        <taxon>Bacteria</taxon>
        <taxon>Bacillati</taxon>
        <taxon>Actinomycetota</taxon>
        <taxon>Actinomycetes</taxon>
        <taxon>Pseudonocardiales</taxon>
        <taxon>Pseudonocardiaceae</taxon>
        <taxon>Kutzneria</taxon>
    </lineage>
</organism>
<evidence type="ECO:0000256" key="5">
    <source>
        <dbReference type="ARBA" id="ARBA00023136"/>
    </source>
</evidence>
<feature type="transmembrane region" description="Helical" evidence="6">
    <location>
        <begin position="373"/>
        <end position="398"/>
    </location>
</feature>
<keyword evidence="9" id="KW-1185">Reference proteome</keyword>
<comment type="subcellular location">
    <subcellularLocation>
        <location evidence="1">Cell inner membrane</location>
        <topology evidence="1">Multi-pass membrane protein</topology>
    </subcellularLocation>
</comment>
<dbReference type="GO" id="GO:0022857">
    <property type="term" value="F:transmembrane transporter activity"/>
    <property type="evidence" value="ECO:0007669"/>
    <property type="project" value="InterPro"/>
</dbReference>
<dbReference type="Gene3D" id="1.20.1250.20">
    <property type="entry name" value="MFS general substrate transporter like domains"/>
    <property type="match status" value="1"/>
</dbReference>
<dbReference type="SUPFAM" id="SSF103473">
    <property type="entry name" value="MFS general substrate transporter"/>
    <property type="match status" value="1"/>
</dbReference>
<dbReference type="EMBL" id="QUNO01000024">
    <property type="protein sequence ID" value="REH29646.1"/>
    <property type="molecule type" value="Genomic_DNA"/>
</dbReference>
<dbReference type="InterPro" id="IPR011701">
    <property type="entry name" value="MFS"/>
</dbReference>
<feature type="transmembrane region" description="Helical" evidence="6">
    <location>
        <begin position="136"/>
        <end position="156"/>
    </location>
</feature>
<keyword evidence="3 6" id="KW-0812">Transmembrane</keyword>
<evidence type="ECO:0000313" key="9">
    <source>
        <dbReference type="Proteomes" id="UP000256269"/>
    </source>
</evidence>
<feature type="domain" description="Major facilitator superfamily (MFS) profile" evidence="7">
    <location>
        <begin position="15"/>
        <end position="399"/>
    </location>
</feature>
<sequence>MTAATAPREETVSRAPSAPWLALLAGPLSFGIAAPALILSRVAGDLGVSVAAATWIVTGFGLGIAVGTPLLAGLIGHRGVRAALTTSAGLVLLGVVLAVAVPSLPVLAAAGVIQGLGSAGLTAIAMNLAKSPRVMGLVTAALAVFGATAPLVGSLLSDAVSWQATLALPGVSLLAVPACLRFAPTAPTAREGFDGRGAVLLTAVVTALVFVPQWPVVAGACVVAFGVLLGFHLRMRPNGFVPTVLLRTPRFLISSGLAFALAVVNFGMFYGVPIQLAKHAGWSASQIGIAMLWPLLLGGTVSWVVVTATARLRMGVVLTGFIAAGVTAALLGLTSVNPVVLLVAPGISALTAASGQGVFAVRATAAVPDERRSAAIGLFTLCYLLGAAFGPAIVALLAG</sequence>
<feature type="transmembrane region" description="Helical" evidence="6">
    <location>
        <begin position="107"/>
        <end position="129"/>
    </location>
</feature>
<evidence type="ECO:0000313" key="8">
    <source>
        <dbReference type="EMBL" id="REH29646.1"/>
    </source>
</evidence>
<comment type="caution">
    <text evidence="8">The sequence shown here is derived from an EMBL/GenBank/DDBJ whole genome shotgun (WGS) entry which is preliminary data.</text>
</comment>
<reference evidence="8 9" key="1">
    <citation type="submission" date="2018-08" db="EMBL/GenBank/DDBJ databases">
        <title>Genomic Encyclopedia of Archaeal and Bacterial Type Strains, Phase II (KMG-II): from individual species to whole genera.</title>
        <authorList>
            <person name="Goeker M."/>
        </authorList>
    </citation>
    <scope>NUCLEOTIDE SEQUENCE [LARGE SCALE GENOMIC DNA]</scope>
    <source>
        <strain evidence="8 9">DSM 45791</strain>
    </source>
</reference>
<name>A0A3E0GVE1_9PSEU</name>
<dbReference type="GO" id="GO:0005886">
    <property type="term" value="C:plasma membrane"/>
    <property type="evidence" value="ECO:0007669"/>
    <property type="project" value="UniProtKB-SubCell"/>
</dbReference>
<feature type="transmembrane region" description="Helical" evidence="6">
    <location>
        <begin position="82"/>
        <end position="101"/>
    </location>
</feature>
<dbReference type="OrthoDB" id="3679026at2"/>
<dbReference type="PROSITE" id="PS50850">
    <property type="entry name" value="MFS"/>
    <property type="match status" value="1"/>
</dbReference>
<keyword evidence="5 6" id="KW-0472">Membrane</keyword>
<accession>A0A3E0GVE1</accession>
<dbReference type="InterPro" id="IPR036259">
    <property type="entry name" value="MFS_trans_sf"/>
</dbReference>
<evidence type="ECO:0000259" key="7">
    <source>
        <dbReference type="PROSITE" id="PS50850"/>
    </source>
</evidence>
<evidence type="ECO:0000256" key="3">
    <source>
        <dbReference type="ARBA" id="ARBA00022692"/>
    </source>
</evidence>
<feature type="transmembrane region" description="Helical" evidence="6">
    <location>
        <begin position="284"/>
        <end position="305"/>
    </location>
</feature>
<feature type="transmembrane region" description="Helical" evidence="6">
    <location>
        <begin position="52"/>
        <end position="75"/>
    </location>
</feature>
<feature type="transmembrane region" description="Helical" evidence="6">
    <location>
        <begin position="251"/>
        <end position="272"/>
    </location>
</feature>
<dbReference type="AlphaFoldDB" id="A0A3E0GVE1"/>
<dbReference type="PANTHER" id="PTHR23501:SF191">
    <property type="entry name" value="VACUOLAR BASIC AMINO ACID TRANSPORTER 4"/>
    <property type="match status" value="1"/>
</dbReference>
<feature type="transmembrane region" description="Helical" evidence="6">
    <location>
        <begin position="217"/>
        <end position="235"/>
    </location>
</feature>
<protein>
    <submittedName>
        <fullName evidence="8">Putative MFS family arabinose efflux permease</fullName>
    </submittedName>
</protein>
<dbReference type="Proteomes" id="UP000256269">
    <property type="component" value="Unassembled WGS sequence"/>
</dbReference>
<dbReference type="Pfam" id="PF07690">
    <property type="entry name" value="MFS_1"/>
    <property type="match status" value="1"/>
</dbReference>
<evidence type="ECO:0000256" key="6">
    <source>
        <dbReference type="SAM" id="Phobius"/>
    </source>
</evidence>
<dbReference type="RefSeq" id="WP_116181188.1">
    <property type="nucleotide sequence ID" value="NZ_CP144375.1"/>
</dbReference>
<feature type="transmembrane region" description="Helical" evidence="6">
    <location>
        <begin position="20"/>
        <end position="40"/>
    </location>
</feature>
<evidence type="ECO:0000256" key="1">
    <source>
        <dbReference type="ARBA" id="ARBA00004429"/>
    </source>
</evidence>